<organism evidence="2 3">
    <name type="scientific">Colwellia maritima</name>
    <dbReference type="NCBI Taxonomy" id="2912588"/>
    <lineage>
        <taxon>Bacteria</taxon>
        <taxon>Pseudomonadati</taxon>
        <taxon>Pseudomonadota</taxon>
        <taxon>Gammaproteobacteria</taxon>
        <taxon>Alteromonadales</taxon>
        <taxon>Colwelliaceae</taxon>
        <taxon>Colwellia</taxon>
    </lineage>
</organism>
<evidence type="ECO:0000256" key="1">
    <source>
        <dbReference type="SAM" id="MobiDB-lite"/>
    </source>
</evidence>
<reference evidence="2" key="1">
    <citation type="submission" date="2022-01" db="EMBL/GenBank/DDBJ databases">
        <title>Colwellia maritima, isolated from seawater.</title>
        <authorList>
            <person name="Kristyanto S."/>
            <person name="Jung J."/>
            <person name="Jeon C.O."/>
        </authorList>
    </citation>
    <scope>NUCLEOTIDE SEQUENCE</scope>
    <source>
        <strain evidence="2">MSW7</strain>
    </source>
</reference>
<feature type="region of interest" description="Disordered" evidence="1">
    <location>
        <begin position="1"/>
        <end position="33"/>
    </location>
</feature>
<dbReference type="Proteomes" id="UP001139646">
    <property type="component" value="Unassembled WGS sequence"/>
</dbReference>
<protein>
    <submittedName>
        <fullName evidence="2">Uncharacterized protein</fullName>
    </submittedName>
</protein>
<dbReference type="RefSeq" id="WP_242283278.1">
    <property type="nucleotide sequence ID" value="NZ_JAKKSL010000001.1"/>
</dbReference>
<evidence type="ECO:0000313" key="2">
    <source>
        <dbReference type="EMBL" id="MCI2282509.1"/>
    </source>
</evidence>
<comment type="caution">
    <text evidence="2">The sequence shown here is derived from an EMBL/GenBank/DDBJ whole genome shotgun (WGS) entry which is preliminary data.</text>
</comment>
<evidence type="ECO:0000313" key="3">
    <source>
        <dbReference type="Proteomes" id="UP001139646"/>
    </source>
</evidence>
<name>A0ABS9WX06_9GAMM</name>
<sequence>MFNIFKKSTEQTSNEAASSEPDQFKSAVEANSPTPEKKKFMAKMAYAAAVVAENKDKLTALLLSLLLTTGRHLKGNTEKIFFLKIDLNTDLYNNPK</sequence>
<dbReference type="EMBL" id="JAKKSL010000001">
    <property type="protein sequence ID" value="MCI2282509.1"/>
    <property type="molecule type" value="Genomic_DNA"/>
</dbReference>
<keyword evidence="3" id="KW-1185">Reference proteome</keyword>
<feature type="compositionally biased region" description="Polar residues" evidence="1">
    <location>
        <begin position="10"/>
        <end position="21"/>
    </location>
</feature>
<accession>A0ABS9WX06</accession>
<gene>
    <name evidence="2" type="ORF">L3081_02715</name>
</gene>
<proteinExistence type="predicted"/>